<reference evidence="7 8" key="1">
    <citation type="submission" date="2016-09" db="EMBL/GenBank/DDBJ databases">
        <title>Draft genome sequence for the type strain of Vulcanibacillus modesticaldus BR, a strictly anaerobic, moderately thermophilic, and nitrate-reducing bacterium from deep sea-hydrothermal vents of the Mid-Atlantic Ridge.</title>
        <authorList>
            <person name="Abin C.A."/>
            <person name="Hollibaugh J.T."/>
        </authorList>
    </citation>
    <scope>NUCLEOTIDE SEQUENCE [LARGE SCALE GENOMIC DNA]</scope>
    <source>
        <strain evidence="7 8">BR</strain>
    </source>
</reference>
<dbReference type="GO" id="GO:0004359">
    <property type="term" value="F:glutaminase activity"/>
    <property type="evidence" value="ECO:0007669"/>
    <property type="project" value="UniProtKB-UniRule"/>
</dbReference>
<comment type="catalytic activity">
    <reaction evidence="5 6">
        <text>L-glutamine + H2O = L-glutamate + NH4(+)</text>
        <dbReference type="Rhea" id="RHEA:15889"/>
        <dbReference type="ChEBI" id="CHEBI:15377"/>
        <dbReference type="ChEBI" id="CHEBI:28938"/>
        <dbReference type="ChEBI" id="CHEBI:29985"/>
        <dbReference type="ChEBI" id="CHEBI:58359"/>
        <dbReference type="EC" id="3.5.1.2"/>
    </reaction>
</comment>
<dbReference type="EC" id="3.5.1.2" evidence="3 6"/>
<feature type="binding site" evidence="6">
    <location>
        <position position="241"/>
    </location>
    <ligand>
        <name>substrate</name>
    </ligand>
</feature>
<keyword evidence="8" id="KW-1185">Reference proteome</keyword>
<dbReference type="Pfam" id="PF04960">
    <property type="entry name" value="Glutaminase"/>
    <property type="match status" value="1"/>
</dbReference>
<evidence type="ECO:0000256" key="3">
    <source>
        <dbReference type="ARBA" id="ARBA00012918"/>
    </source>
</evidence>
<organism evidence="7 8">
    <name type="scientific">Vulcanibacillus modesticaldus</name>
    <dbReference type="NCBI Taxonomy" id="337097"/>
    <lineage>
        <taxon>Bacteria</taxon>
        <taxon>Bacillati</taxon>
        <taxon>Bacillota</taxon>
        <taxon>Bacilli</taxon>
        <taxon>Bacillales</taxon>
        <taxon>Bacillaceae</taxon>
        <taxon>Vulcanibacillus</taxon>
    </lineage>
</organism>
<accession>A0A1D2YTI9</accession>
<feature type="binding site" evidence="6">
    <location>
        <position position="189"/>
    </location>
    <ligand>
        <name>substrate</name>
    </ligand>
</feature>
<gene>
    <name evidence="6" type="primary">glsA</name>
    <name evidence="7" type="ORF">BHF71_10490</name>
</gene>
<evidence type="ECO:0000256" key="1">
    <source>
        <dbReference type="ARBA" id="ARBA00011076"/>
    </source>
</evidence>
<dbReference type="HAMAP" id="MF_00313">
    <property type="entry name" value="Glutaminase"/>
    <property type="match status" value="1"/>
</dbReference>
<dbReference type="FunFam" id="3.40.710.10:FF:000005">
    <property type="entry name" value="Glutaminase"/>
    <property type="match status" value="1"/>
</dbReference>
<dbReference type="AlphaFoldDB" id="A0A1D2YTI9"/>
<dbReference type="InterPro" id="IPR012338">
    <property type="entry name" value="Beta-lactam/transpept-like"/>
</dbReference>
<dbReference type="Gene3D" id="3.40.710.10">
    <property type="entry name" value="DD-peptidase/beta-lactamase superfamily"/>
    <property type="match status" value="1"/>
</dbReference>
<name>A0A1D2YTI9_9BACI</name>
<dbReference type="GO" id="GO:0006543">
    <property type="term" value="P:L-glutamine catabolic process"/>
    <property type="evidence" value="ECO:0007669"/>
    <property type="project" value="TreeGrafter"/>
</dbReference>
<feature type="binding site" evidence="6">
    <location>
        <position position="61"/>
    </location>
    <ligand>
        <name>substrate</name>
    </ligand>
</feature>
<dbReference type="EMBL" id="MIJF01000042">
    <property type="protein sequence ID" value="OEF98965.1"/>
    <property type="molecule type" value="Genomic_DNA"/>
</dbReference>
<feature type="binding site" evidence="6">
    <location>
        <position position="259"/>
    </location>
    <ligand>
        <name>substrate</name>
    </ligand>
</feature>
<dbReference type="SUPFAM" id="SSF56601">
    <property type="entry name" value="beta-lactamase/transpeptidase-like"/>
    <property type="match status" value="1"/>
</dbReference>
<dbReference type="GO" id="GO:0006537">
    <property type="term" value="P:glutamate biosynthetic process"/>
    <property type="evidence" value="ECO:0007669"/>
    <property type="project" value="TreeGrafter"/>
</dbReference>
<feature type="binding site" evidence="6">
    <location>
        <position position="158"/>
    </location>
    <ligand>
        <name>substrate</name>
    </ligand>
</feature>
<sequence length="305" mass="33454">MQQLLNTLVERNKRWTKEGKVATYIPELGKGDPSVLGISIIDLNGNLYNAGDYKYKFTLQSITKVVTLMLALIENGKEKVFQYVGMEPTGDPFNSIIKLETIKPSKPLNPMINAGAITTVSLISGESPEERLHKILTLIHKMTGNYGITYNEKVFQSEYQTGDLNKALAYFLRTHNVITGDIEEHLEVYFKQSSIEVTTEDVAKIGAVIANDGKDIYNNQEIIPYEVVRIAKTFMVTCGMYNASGEFAINVGIPAKSGVGGGILATVPRRFGIGVVGPALDEKGNSIGGVKLLEDLSQKLDLSIF</sequence>
<keyword evidence="4 6" id="KW-0378">Hydrolase</keyword>
<proteinExistence type="inferred from homology"/>
<protein>
    <recommendedName>
        <fullName evidence="3 6">Glutaminase</fullName>
        <ecNumber evidence="3 6">3.5.1.2</ecNumber>
    </recommendedName>
</protein>
<feature type="binding site" evidence="6">
    <location>
        <position position="165"/>
    </location>
    <ligand>
        <name>substrate</name>
    </ligand>
</feature>
<comment type="subunit">
    <text evidence="2 6">Homotetramer.</text>
</comment>
<dbReference type="PANTHER" id="PTHR12544">
    <property type="entry name" value="GLUTAMINASE"/>
    <property type="match status" value="1"/>
</dbReference>
<evidence type="ECO:0000256" key="5">
    <source>
        <dbReference type="ARBA" id="ARBA00049534"/>
    </source>
</evidence>
<comment type="caution">
    <text evidence="7">The sequence shown here is derived from an EMBL/GenBank/DDBJ whole genome shotgun (WGS) entry which is preliminary data.</text>
</comment>
<comment type="similarity">
    <text evidence="1 6">Belongs to the glutaminase family.</text>
</comment>
<dbReference type="NCBIfam" id="TIGR03814">
    <property type="entry name" value="Gln_ase"/>
    <property type="match status" value="1"/>
</dbReference>
<dbReference type="Proteomes" id="UP000243739">
    <property type="component" value="Unassembled WGS sequence"/>
</dbReference>
<dbReference type="STRING" id="337097.BHF71_10490"/>
<dbReference type="PANTHER" id="PTHR12544:SF29">
    <property type="entry name" value="GLUTAMINASE"/>
    <property type="match status" value="1"/>
</dbReference>
<keyword evidence="6" id="KW-0007">Acetylation</keyword>
<evidence type="ECO:0000313" key="8">
    <source>
        <dbReference type="Proteomes" id="UP000243739"/>
    </source>
</evidence>
<evidence type="ECO:0000256" key="6">
    <source>
        <dbReference type="HAMAP-Rule" id="MF_00313"/>
    </source>
</evidence>
<dbReference type="OrthoDB" id="9788822at2"/>
<dbReference type="InterPro" id="IPR015868">
    <property type="entry name" value="Glutaminase"/>
</dbReference>
<evidence type="ECO:0000313" key="7">
    <source>
        <dbReference type="EMBL" id="OEF98965.1"/>
    </source>
</evidence>
<evidence type="ECO:0000256" key="2">
    <source>
        <dbReference type="ARBA" id="ARBA00011881"/>
    </source>
</evidence>
<feature type="binding site" evidence="6">
    <location>
        <position position="113"/>
    </location>
    <ligand>
        <name>substrate</name>
    </ligand>
</feature>
<evidence type="ECO:0000256" key="4">
    <source>
        <dbReference type="ARBA" id="ARBA00022801"/>
    </source>
</evidence>